<protein>
    <submittedName>
        <fullName evidence="1">Uncharacterized protein</fullName>
    </submittedName>
</protein>
<proteinExistence type="predicted"/>
<dbReference type="Proteomes" id="UP000670092">
    <property type="component" value="Unassembled WGS sequence"/>
</dbReference>
<comment type="caution">
    <text evidence="1">The sequence shown here is derived from an EMBL/GenBank/DDBJ whole genome shotgun (WGS) entry which is preliminary data.</text>
</comment>
<evidence type="ECO:0000313" key="1">
    <source>
        <dbReference type="EMBL" id="KAG5287443.1"/>
    </source>
</evidence>
<evidence type="ECO:0000313" key="2">
    <source>
        <dbReference type="Proteomes" id="UP000670092"/>
    </source>
</evidence>
<reference evidence="1 2" key="1">
    <citation type="submission" date="2021-01" db="EMBL/GenBank/DDBJ databases">
        <title>Chromosome-level genome assembly of a human fungal pathogen reveals clustering of transcriptionally co-regulated genes.</title>
        <authorList>
            <person name="Voorhies M."/>
            <person name="Cohen S."/>
            <person name="Shea T.P."/>
            <person name="Petrus S."/>
            <person name="Munoz J.F."/>
            <person name="Poplawski S."/>
            <person name="Goldman W.E."/>
            <person name="Michael T."/>
            <person name="Cuomo C.A."/>
            <person name="Sil A."/>
            <person name="Beyhan S."/>
        </authorList>
    </citation>
    <scope>NUCLEOTIDE SEQUENCE [LARGE SCALE GENOMIC DNA]</scope>
    <source>
        <strain evidence="1 2">G184AR</strain>
    </source>
</reference>
<accession>A0A8H7YDM1</accession>
<dbReference type="EMBL" id="JAEVHI010000007">
    <property type="protein sequence ID" value="KAG5287443.1"/>
    <property type="molecule type" value="Genomic_DNA"/>
</dbReference>
<dbReference type="VEuPathDB" id="FungiDB:I7I52_11217"/>
<name>A0A8H7YDM1_AJECA</name>
<dbReference type="AlphaFoldDB" id="A0A8H7YDM1"/>
<organism evidence="1 2">
    <name type="scientific">Ajellomyces capsulatus</name>
    <name type="common">Darling's disease fungus</name>
    <name type="synonym">Histoplasma capsulatum</name>
    <dbReference type="NCBI Taxonomy" id="5037"/>
    <lineage>
        <taxon>Eukaryota</taxon>
        <taxon>Fungi</taxon>
        <taxon>Dikarya</taxon>
        <taxon>Ascomycota</taxon>
        <taxon>Pezizomycotina</taxon>
        <taxon>Eurotiomycetes</taxon>
        <taxon>Eurotiomycetidae</taxon>
        <taxon>Onygenales</taxon>
        <taxon>Ajellomycetaceae</taxon>
        <taxon>Histoplasma</taxon>
    </lineage>
</organism>
<dbReference type="OrthoDB" id="5424391at2759"/>
<gene>
    <name evidence="1" type="ORF">I7I52_11217</name>
</gene>
<sequence length="82" mass="9515">MERIATCMQESPCTLSSLTEYIDGSQYRYPYGIILQGQVASIPSSVRRDDHPHYFFSEIPNPFRNKEPDPTYPYFSYPLSLT</sequence>